<dbReference type="Proteomes" id="UP000531813">
    <property type="component" value="Unassembled WGS sequence"/>
</dbReference>
<reference evidence="1 2" key="1">
    <citation type="submission" date="2019-12" db="EMBL/GenBank/DDBJ databases">
        <authorList>
            <consortium name="GenomeTrakr network: Whole genome sequencing for foodborne pathogen traceback"/>
        </authorList>
    </citation>
    <scope>NUCLEOTIDE SEQUENCE [LARGE SCALE GENOMIC DNA]</scope>
    <source>
        <strain evidence="1 2">PSU-2243</strain>
    </source>
</reference>
<organism evidence="1 2">
    <name type="scientific">Escherichia coli</name>
    <dbReference type="NCBI Taxonomy" id="562"/>
    <lineage>
        <taxon>Bacteria</taxon>
        <taxon>Pseudomonadati</taxon>
        <taxon>Pseudomonadota</taxon>
        <taxon>Gammaproteobacteria</taxon>
        <taxon>Enterobacterales</taxon>
        <taxon>Enterobacteriaceae</taxon>
        <taxon>Escherichia</taxon>
    </lineage>
</organism>
<protein>
    <submittedName>
        <fullName evidence="1">Uncharacterized protein</fullName>
    </submittedName>
</protein>
<dbReference type="EMBL" id="AASWIS010000008">
    <property type="protein sequence ID" value="EFH5892484.1"/>
    <property type="molecule type" value="Genomic_DNA"/>
</dbReference>
<gene>
    <name evidence="1" type="ORF">GOP25_09550</name>
</gene>
<proteinExistence type="predicted"/>
<comment type="caution">
    <text evidence="1">The sequence shown here is derived from an EMBL/GenBank/DDBJ whole genome shotgun (WGS) entry which is preliminary data.</text>
</comment>
<evidence type="ECO:0000313" key="2">
    <source>
        <dbReference type="Proteomes" id="UP000531813"/>
    </source>
</evidence>
<accession>A0A3A6SZI9</accession>
<sequence length="129" mass="14727">MKTTNKAAYLRGQRFAIQWKQLVKTLRRWDNFWVHAARKKHLPAWTGRLPLAIGLTGIVVCALFSITAVLGCLAFIWAIAYILQHANGKVGNSSEYKRDSQYVSGVQLRNGNQGYGYYYGFIRVDDEQK</sequence>
<name>A0A3A6SZI9_ECOLX</name>
<dbReference type="AlphaFoldDB" id="A0A3A6SZI9"/>
<evidence type="ECO:0000313" key="1">
    <source>
        <dbReference type="EMBL" id="EFH5892484.1"/>
    </source>
</evidence>
<dbReference type="RefSeq" id="WP_000859010.1">
    <property type="nucleotide sequence ID" value="NZ_BLDZ01000032.1"/>
</dbReference>